<comment type="caution">
    <text evidence="2">The sequence shown here is derived from an EMBL/GenBank/DDBJ whole genome shotgun (WGS) entry which is preliminary data.</text>
</comment>
<keyword evidence="1" id="KW-0862">Zinc</keyword>
<accession>A0A7Z0WET9</accession>
<dbReference type="AlphaFoldDB" id="A0A7Z0WET9"/>
<reference evidence="2 3" key="1">
    <citation type="submission" date="2016-12" db="EMBL/GenBank/DDBJ databases">
        <title>The draft genome sequence of Actinophytocola xinjiangensis.</title>
        <authorList>
            <person name="Wang W."/>
            <person name="Yuan L."/>
        </authorList>
    </citation>
    <scope>NUCLEOTIDE SEQUENCE [LARGE SCALE GENOMIC DNA]</scope>
    <source>
        <strain evidence="2 3">CGMCC 4.4663</strain>
    </source>
</reference>
<organism evidence="2 3">
    <name type="scientific">Actinophytocola xinjiangensis</name>
    <dbReference type="NCBI Taxonomy" id="485602"/>
    <lineage>
        <taxon>Bacteria</taxon>
        <taxon>Bacillati</taxon>
        <taxon>Actinomycetota</taxon>
        <taxon>Actinomycetes</taxon>
        <taxon>Pseudonocardiales</taxon>
        <taxon>Pseudonocardiaceae</taxon>
    </lineage>
</organism>
<sequence>MSPVTPIEARSALVVTAHPDDVDFGAAATVAGWTDAGVEVSYCVVTSGEAGGEVGRDAAALAARREAEQRAAAEVVGVRDVRFLRYPDGAVEPSLALRRDITRVIRTVRPERVMTWSPEINWAFVATTHPDHRAVGTATFAAVYPDARNPHVFPELLADEGLEPWTVRELWLVDGPVERRNHAVDVTATFDRKLAALRSHVSQVGDGDGLDVGIRTYLSGIATRHGLANGLLAEDFQVVDTS</sequence>
<dbReference type="Gene3D" id="3.40.50.10320">
    <property type="entry name" value="LmbE-like"/>
    <property type="match status" value="1"/>
</dbReference>
<proteinExistence type="predicted"/>
<dbReference type="Proteomes" id="UP000185696">
    <property type="component" value="Unassembled WGS sequence"/>
</dbReference>
<dbReference type="InterPro" id="IPR024078">
    <property type="entry name" value="LmbE-like_dom_sf"/>
</dbReference>
<dbReference type="SUPFAM" id="SSF102588">
    <property type="entry name" value="LmbE-like"/>
    <property type="match status" value="1"/>
</dbReference>
<dbReference type="PANTHER" id="PTHR12993">
    <property type="entry name" value="N-ACETYLGLUCOSAMINYL-PHOSPHATIDYLINOSITOL DE-N-ACETYLASE-RELATED"/>
    <property type="match status" value="1"/>
</dbReference>
<protein>
    <submittedName>
        <fullName evidence="2">PIG-L domain-containing protein</fullName>
    </submittedName>
</protein>
<dbReference type="EMBL" id="MSIF01000035">
    <property type="protein sequence ID" value="OLF04979.1"/>
    <property type="molecule type" value="Genomic_DNA"/>
</dbReference>
<dbReference type="RefSeq" id="WP_075138026.1">
    <property type="nucleotide sequence ID" value="NZ_MSIF01000035.1"/>
</dbReference>
<evidence type="ECO:0000313" key="3">
    <source>
        <dbReference type="Proteomes" id="UP000185696"/>
    </source>
</evidence>
<evidence type="ECO:0000313" key="2">
    <source>
        <dbReference type="EMBL" id="OLF04979.1"/>
    </source>
</evidence>
<dbReference type="GO" id="GO:0016137">
    <property type="term" value="P:glycoside metabolic process"/>
    <property type="evidence" value="ECO:0007669"/>
    <property type="project" value="UniProtKB-ARBA"/>
</dbReference>
<dbReference type="PANTHER" id="PTHR12993:SF28">
    <property type="entry name" value="LMBE FAMILY PROTEIN"/>
    <property type="match status" value="1"/>
</dbReference>
<dbReference type="InterPro" id="IPR003737">
    <property type="entry name" value="GlcNAc_PI_deacetylase-related"/>
</dbReference>
<gene>
    <name evidence="2" type="ORF">BLA60_38480</name>
</gene>
<dbReference type="Pfam" id="PF02585">
    <property type="entry name" value="PIG-L"/>
    <property type="match status" value="1"/>
</dbReference>
<name>A0A7Z0WET9_9PSEU</name>
<keyword evidence="3" id="KW-1185">Reference proteome</keyword>
<evidence type="ECO:0000256" key="1">
    <source>
        <dbReference type="ARBA" id="ARBA00022833"/>
    </source>
</evidence>
<dbReference type="GO" id="GO:0016811">
    <property type="term" value="F:hydrolase activity, acting on carbon-nitrogen (but not peptide) bonds, in linear amides"/>
    <property type="evidence" value="ECO:0007669"/>
    <property type="project" value="TreeGrafter"/>
</dbReference>